<accession>A0A317CFT4</accession>
<keyword evidence="4" id="KW-1185">Reference proteome</keyword>
<evidence type="ECO:0000256" key="2">
    <source>
        <dbReference type="ARBA" id="ARBA00022649"/>
    </source>
</evidence>
<dbReference type="GO" id="GO:0006355">
    <property type="term" value="P:regulation of DNA-templated transcription"/>
    <property type="evidence" value="ECO:0007669"/>
    <property type="project" value="InterPro"/>
</dbReference>
<evidence type="ECO:0000313" key="3">
    <source>
        <dbReference type="EMBL" id="PWQ97376.1"/>
    </source>
</evidence>
<dbReference type="AlphaFoldDB" id="A0A317CFT4"/>
<dbReference type="EMBL" id="QGKM01000026">
    <property type="protein sequence ID" value="PWQ97376.1"/>
    <property type="molecule type" value="Genomic_DNA"/>
</dbReference>
<dbReference type="SUPFAM" id="SSF47598">
    <property type="entry name" value="Ribbon-helix-helix"/>
    <property type="match status" value="1"/>
</dbReference>
<comment type="caution">
    <text evidence="3">The sequence shown here is derived from an EMBL/GenBank/DDBJ whole genome shotgun (WGS) entry which is preliminary data.</text>
</comment>
<dbReference type="Pfam" id="PF09386">
    <property type="entry name" value="ParD"/>
    <property type="match status" value="1"/>
</dbReference>
<protein>
    <recommendedName>
        <fullName evidence="1">Antitoxin ParD</fullName>
    </recommendedName>
</protein>
<dbReference type="Proteomes" id="UP000245539">
    <property type="component" value="Unassembled WGS sequence"/>
</dbReference>
<dbReference type="Gene3D" id="6.10.180.10">
    <property type="entry name" value="Antitoxin ParD"/>
    <property type="match status" value="1"/>
</dbReference>
<dbReference type="InterPro" id="IPR022789">
    <property type="entry name" value="ParD"/>
</dbReference>
<reference evidence="3 4" key="1">
    <citation type="submission" date="2018-05" db="EMBL/GenBank/DDBJ databases">
        <title>Leucothrix arctica sp. nov., isolated from Arctic seawater.</title>
        <authorList>
            <person name="Choi A."/>
            <person name="Baek K."/>
        </authorList>
    </citation>
    <scope>NUCLEOTIDE SEQUENCE [LARGE SCALE GENOMIC DNA]</scope>
    <source>
        <strain evidence="3 4">JCM 18388</strain>
    </source>
</reference>
<gene>
    <name evidence="3" type="ORF">DKW60_10455</name>
</gene>
<dbReference type="OrthoDB" id="8549996at2"/>
<proteinExistence type="predicted"/>
<evidence type="ECO:0000256" key="1">
    <source>
        <dbReference type="ARBA" id="ARBA00017940"/>
    </source>
</evidence>
<keyword evidence="2" id="KW-1277">Toxin-antitoxin system</keyword>
<evidence type="ECO:0000313" key="4">
    <source>
        <dbReference type="Proteomes" id="UP000245539"/>
    </source>
</evidence>
<dbReference type="InterPro" id="IPR010985">
    <property type="entry name" value="Ribbon_hlx_hlx"/>
</dbReference>
<sequence>MSRLTIEVSSDQHQQIKVMAAMQGKSIKDYIIAKLFRTDDEIAEQAAWENLKTELNSRLDDAKENGVSPLTVKEITENALRALSKN</sequence>
<organism evidence="3 4">
    <name type="scientific">Leucothrix pacifica</name>
    <dbReference type="NCBI Taxonomy" id="1247513"/>
    <lineage>
        <taxon>Bacteria</taxon>
        <taxon>Pseudomonadati</taxon>
        <taxon>Pseudomonadota</taxon>
        <taxon>Gammaproteobacteria</taxon>
        <taxon>Thiotrichales</taxon>
        <taxon>Thiotrichaceae</taxon>
        <taxon>Leucothrix</taxon>
    </lineage>
</organism>
<name>A0A317CFT4_9GAMM</name>
<dbReference type="InterPro" id="IPR038296">
    <property type="entry name" value="ParD_sf"/>
</dbReference>
<dbReference type="RefSeq" id="WP_109837605.1">
    <property type="nucleotide sequence ID" value="NZ_QGKM01000026.1"/>
</dbReference>